<evidence type="ECO:0000313" key="3">
    <source>
        <dbReference type="EMBL" id="GFH48762.1"/>
    </source>
</evidence>
<keyword evidence="4" id="KW-1185">Reference proteome</keyword>
<feature type="region of interest" description="Disordered" evidence="1">
    <location>
        <begin position="1"/>
        <end position="46"/>
    </location>
</feature>
<dbReference type="EMBL" id="BLLK01000029">
    <property type="protein sequence ID" value="GFH48762.1"/>
    <property type="molecule type" value="Genomic_DNA"/>
</dbReference>
<feature type="compositionally biased region" description="Low complexity" evidence="1">
    <location>
        <begin position="512"/>
        <end position="526"/>
    </location>
</feature>
<feature type="region of interest" description="Disordered" evidence="1">
    <location>
        <begin position="697"/>
        <end position="725"/>
    </location>
</feature>
<feature type="region of interest" description="Disordered" evidence="1">
    <location>
        <begin position="493"/>
        <end position="540"/>
    </location>
</feature>
<feature type="region of interest" description="Disordered" evidence="1">
    <location>
        <begin position="458"/>
        <end position="477"/>
    </location>
</feature>
<comment type="caution">
    <text evidence="3">The sequence shown here is derived from an EMBL/GenBank/DDBJ whole genome shotgun (WGS) entry which is preliminary data.</text>
</comment>
<name>A0AAD3CMK9_9STRA</name>
<evidence type="ECO:0000313" key="4">
    <source>
        <dbReference type="Proteomes" id="UP001054902"/>
    </source>
</evidence>
<accession>A0AAD3CMK9</accession>
<protein>
    <recommendedName>
        <fullName evidence="2">J domain-containing protein</fullName>
    </recommendedName>
</protein>
<feature type="domain" description="J" evidence="2">
    <location>
        <begin position="124"/>
        <end position="227"/>
    </location>
</feature>
<evidence type="ECO:0000256" key="1">
    <source>
        <dbReference type="SAM" id="MobiDB-lite"/>
    </source>
</evidence>
<dbReference type="Proteomes" id="UP001054902">
    <property type="component" value="Unassembled WGS sequence"/>
</dbReference>
<dbReference type="PROSITE" id="PS00636">
    <property type="entry name" value="DNAJ_1"/>
    <property type="match status" value="1"/>
</dbReference>
<feature type="compositionally biased region" description="Low complexity" evidence="1">
    <location>
        <begin position="463"/>
        <end position="477"/>
    </location>
</feature>
<dbReference type="AlphaFoldDB" id="A0AAD3CMK9"/>
<dbReference type="PROSITE" id="PS50076">
    <property type="entry name" value="DNAJ_2"/>
    <property type="match status" value="1"/>
</dbReference>
<reference evidence="3 4" key="1">
    <citation type="journal article" date="2021" name="Sci. Rep.">
        <title>The genome of the diatom Chaetoceros tenuissimus carries an ancient integrated fragment of an extant virus.</title>
        <authorList>
            <person name="Hongo Y."/>
            <person name="Kimura K."/>
            <person name="Takaki Y."/>
            <person name="Yoshida Y."/>
            <person name="Baba S."/>
            <person name="Kobayashi G."/>
            <person name="Nagasaki K."/>
            <person name="Hano T."/>
            <person name="Tomaru Y."/>
        </authorList>
    </citation>
    <scope>NUCLEOTIDE SEQUENCE [LARGE SCALE GENOMIC DNA]</scope>
    <source>
        <strain evidence="3 4">NIES-3715</strain>
    </source>
</reference>
<dbReference type="Gene3D" id="1.10.287.110">
    <property type="entry name" value="DnaJ domain"/>
    <property type="match status" value="1"/>
</dbReference>
<proteinExistence type="predicted"/>
<organism evidence="3 4">
    <name type="scientific">Chaetoceros tenuissimus</name>
    <dbReference type="NCBI Taxonomy" id="426638"/>
    <lineage>
        <taxon>Eukaryota</taxon>
        <taxon>Sar</taxon>
        <taxon>Stramenopiles</taxon>
        <taxon>Ochrophyta</taxon>
        <taxon>Bacillariophyta</taxon>
        <taxon>Coscinodiscophyceae</taxon>
        <taxon>Chaetocerotophycidae</taxon>
        <taxon>Chaetocerotales</taxon>
        <taxon>Chaetocerotaceae</taxon>
        <taxon>Chaetoceros</taxon>
    </lineage>
</organism>
<gene>
    <name evidence="3" type="ORF">CTEN210_05238</name>
</gene>
<dbReference type="InterPro" id="IPR036869">
    <property type="entry name" value="J_dom_sf"/>
</dbReference>
<evidence type="ECO:0000259" key="2">
    <source>
        <dbReference type="PROSITE" id="PS50076"/>
    </source>
</evidence>
<sequence>MTSSSALKMSLKTHQHQPLSQQERSKGVRKGQHADPWSNPSPTSVMQTTDLQYGYDSSHHRTFAESSQMNSRALVKQQNSFQKINMEKRRTVSKKGVLVPGVSKMSMRQTLSLVFSAFWDRADLYRDVLEIENDKATTRQLKLAFFRQGRLVLATPIESTDDMTFLSAGMRGMMNEMGNISGAASTASVVQAGVPISRKAKLKFQAIALAYELLEDNAKRKAYDEWRTWNSRLPPPPLQSKPHFNNFLETLKETELESTHNEETMIQEGQSKITTLNPNDDSPKDCASLTSILLNPNAHKRWQKKKRSQPRNTSRNITWNEDVEEITFNLPQYHSFAEFKENEKPLVDVNCSNDPYGMSAEGWFGSVDSGVGAYDWERNSFQNKRMNRPKSANEKARSLLFAEEPDMGFGKPYFSQNDEMNNLQSLKSKTIMVEDTKAGVVFEGYNPNDSLMMILDGEETDCNDNSTSSRSSYDDSSWQRSIDSFSKQYEGYIPQTENKGSCRSTKKHGITSNSSNPSLPRNPQPSFETDDEHSFESQGNSYLSYDNTASIVSNPGTESQQHDHCGISQTVDLALGFKATLSNYINSAVSDMKEGLQIVGEDCPKWEDMNFGSKPKTDNNQKKNFFFLDQSELDAMMSILKEEMYNLASPMLGANDSYIEGESFLTTETSFTRSTVRTEETSVTRNTQTTSEVLAQSLGDAAKAAPSPKKTGKKRRIFGKLFSKK</sequence>
<dbReference type="InterPro" id="IPR018253">
    <property type="entry name" value="DnaJ_domain_CS"/>
</dbReference>
<feature type="compositionally biased region" description="Basic residues" evidence="1">
    <location>
        <begin position="710"/>
        <end position="725"/>
    </location>
</feature>
<dbReference type="InterPro" id="IPR001623">
    <property type="entry name" value="DnaJ_domain"/>
</dbReference>